<feature type="signal peptide" evidence="1">
    <location>
        <begin position="1"/>
        <end position="27"/>
    </location>
</feature>
<evidence type="ECO:0000256" key="1">
    <source>
        <dbReference type="SAM" id="SignalP"/>
    </source>
</evidence>
<reference evidence="4" key="1">
    <citation type="journal article" date="2019" name="Int. J. Syst. Evol. Microbiol.">
        <title>The Global Catalogue of Microorganisms (GCM) 10K type strain sequencing project: providing services to taxonomists for standard genome sequencing and annotation.</title>
        <authorList>
            <consortium name="The Broad Institute Genomics Platform"/>
            <consortium name="The Broad Institute Genome Sequencing Center for Infectious Disease"/>
            <person name="Wu L."/>
            <person name="Ma J."/>
        </authorList>
    </citation>
    <scope>NUCLEOTIDE SEQUENCE [LARGE SCALE GENOMIC DNA]</scope>
    <source>
        <strain evidence="4">JCM 16545</strain>
    </source>
</reference>
<dbReference type="InterPro" id="IPR013424">
    <property type="entry name" value="Ice-binding_C"/>
</dbReference>
<dbReference type="Pfam" id="PF07589">
    <property type="entry name" value="PEP-CTERM"/>
    <property type="match status" value="1"/>
</dbReference>
<comment type="caution">
    <text evidence="3">The sequence shown here is derived from an EMBL/GenBank/DDBJ whole genome shotgun (WGS) entry which is preliminary data.</text>
</comment>
<dbReference type="Proteomes" id="UP001597297">
    <property type="component" value="Unassembled WGS sequence"/>
</dbReference>
<feature type="domain" description="Ice-binding protein C-terminal" evidence="2">
    <location>
        <begin position="177"/>
        <end position="199"/>
    </location>
</feature>
<dbReference type="RefSeq" id="WP_377096249.1">
    <property type="nucleotide sequence ID" value="NZ_JBHSJM010000001.1"/>
</dbReference>
<feature type="chain" id="PRO_5047069883" evidence="1">
    <location>
        <begin position="28"/>
        <end position="202"/>
    </location>
</feature>
<dbReference type="NCBIfam" id="TIGR02595">
    <property type="entry name" value="PEP_CTERM"/>
    <property type="match status" value="1"/>
</dbReference>
<accession>A0ABW5DZA8</accession>
<evidence type="ECO:0000259" key="2">
    <source>
        <dbReference type="Pfam" id="PF07589"/>
    </source>
</evidence>
<sequence length="202" mass="21074">MKINLKKINSITTAIFASGILVSSSSAAVVVNFIQSGSDTIVNYSGSLDLSGLSSTTVGTGSSVGVSLWLDDPSFIGLSWNAGLSDASQFVSPWSSNPNFAKPGTDLISAGSPVFTQQLGILNTQLLLDPDDIDINNVWTGSGSTTFSGVNVADIVDVDTPVVWTLNNTAADTVTWQVPEPSSTFLLGLGGFSLLFHRRRGA</sequence>
<keyword evidence="4" id="KW-1185">Reference proteome</keyword>
<gene>
    <name evidence="3" type="ORF">ACFSQZ_00575</name>
</gene>
<organism evidence="3 4">
    <name type="scientific">Rubritalea spongiae</name>
    <dbReference type="NCBI Taxonomy" id="430797"/>
    <lineage>
        <taxon>Bacteria</taxon>
        <taxon>Pseudomonadati</taxon>
        <taxon>Verrucomicrobiota</taxon>
        <taxon>Verrucomicrobiia</taxon>
        <taxon>Verrucomicrobiales</taxon>
        <taxon>Rubritaleaceae</taxon>
        <taxon>Rubritalea</taxon>
    </lineage>
</organism>
<keyword evidence="1" id="KW-0732">Signal</keyword>
<proteinExistence type="predicted"/>
<evidence type="ECO:0000313" key="3">
    <source>
        <dbReference type="EMBL" id="MFD2274950.1"/>
    </source>
</evidence>
<dbReference type="EMBL" id="JBHUJC010000001">
    <property type="protein sequence ID" value="MFD2274950.1"/>
    <property type="molecule type" value="Genomic_DNA"/>
</dbReference>
<name>A0ABW5DZA8_9BACT</name>
<protein>
    <submittedName>
        <fullName evidence="3">PEP-CTERM sorting domain-containing protein</fullName>
    </submittedName>
</protein>
<evidence type="ECO:0000313" key="4">
    <source>
        <dbReference type="Proteomes" id="UP001597297"/>
    </source>
</evidence>